<evidence type="ECO:0000313" key="3">
    <source>
        <dbReference type="Proteomes" id="UP000029669"/>
    </source>
</evidence>
<reference evidence="3" key="1">
    <citation type="journal article" date="2015" name="Genome Announc.">
        <title>Whole-Genome Sequences of 80 Environmental and Clinical Isolates of Burkholderia pseudomallei.</title>
        <authorList>
            <person name="Johnson S.L."/>
            <person name="Baker A.L."/>
            <person name="Chain P.S."/>
            <person name="Currie B.J."/>
            <person name="Daligault H.E."/>
            <person name="Davenport K.W."/>
            <person name="Davis C.B."/>
            <person name="Inglis T.J."/>
            <person name="Kaestli M."/>
            <person name="Koren S."/>
            <person name="Mayo M."/>
            <person name="Merritt A.J."/>
            <person name="Price E.P."/>
            <person name="Sarovich D.S."/>
            <person name="Warner J."/>
            <person name="Rosovitz M.J."/>
        </authorList>
    </citation>
    <scope>NUCLEOTIDE SEQUENCE [LARGE SCALE GENOMIC DNA]</scope>
    <source>
        <strain evidence="3">DSM 2030</strain>
    </source>
</reference>
<keyword evidence="3" id="KW-1185">Reference proteome</keyword>
<feature type="transmembrane region" description="Helical" evidence="1">
    <location>
        <begin position="31"/>
        <end position="48"/>
    </location>
</feature>
<name>A0A097AU97_THEKI</name>
<proteinExistence type="predicted"/>
<keyword evidence="1" id="KW-1133">Transmembrane helix</keyword>
<protein>
    <submittedName>
        <fullName evidence="2">Uncharacterized protein</fullName>
    </submittedName>
</protein>
<dbReference type="EMBL" id="CP009170">
    <property type="protein sequence ID" value="AIS53394.1"/>
    <property type="molecule type" value="Genomic_DNA"/>
</dbReference>
<accession>A0A097AU97</accession>
<keyword evidence="1" id="KW-0472">Membrane</keyword>
<dbReference type="STRING" id="2325.TKV_c22650"/>
<dbReference type="AlphaFoldDB" id="A0A097AU97"/>
<dbReference type="KEGG" id="tki:TKV_c22650"/>
<gene>
    <name evidence="2" type="ORF">TKV_c22650</name>
</gene>
<evidence type="ECO:0000256" key="1">
    <source>
        <dbReference type="SAM" id="Phobius"/>
    </source>
</evidence>
<evidence type="ECO:0000313" key="2">
    <source>
        <dbReference type="EMBL" id="AIS53394.1"/>
    </source>
</evidence>
<dbReference type="HOGENOM" id="CLU_3085728_0_0_9"/>
<dbReference type="Proteomes" id="UP000029669">
    <property type="component" value="Chromosome"/>
</dbReference>
<keyword evidence="1" id="KW-0812">Transmembrane</keyword>
<sequence>MFHGIIRVESKVMRMDYLKILKEFFKNKDNIVMAFLFGSVAVFNIYRLRQERREINLYKMVAVS</sequence>
<organism evidence="2 3">
    <name type="scientific">Thermoanaerobacter kivui</name>
    <name type="common">Acetogenium kivui</name>
    <dbReference type="NCBI Taxonomy" id="2325"/>
    <lineage>
        <taxon>Bacteria</taxon>
        <taxon>Bacillati</taxon>
        <taxon>Bacillota</taxon>
        <taxon>Clostridia</taxon>
        <taxon>Thermoanaerobacterales</taxon>
        <taxon>Thermoanaerobacteraceae</taxon>
        <taxon>Thermoanaerobacter</taxon>
    </lineage>
</organism>
<dbReference type="RefSeq" id="WP_049685969.1">
    <property type="nucleotide sequence ID" value="NZ_CP009170.1"/>
</dbReference>